<sequence>MKIFNLIWQIGLLYVIYVIGTFLQKLFHLMIPGSIIGMLILFALLHYEPFQNLVKDGCSFLVKHLALLFIPATVGVMEYFSLFQSKGIWTVFIVIISTVLVMSISSFVSQMTAAKKKAGCWAEWE</sequence>
<dbReference type="PANTHER" id="PTHR33931:SF2">
    <property type="entry name" value="HOLIN-LIKE PROTEIN CIDA"/>
    <property type="match status" value="1"/>
</dbReference>
<protein>
    <recommendedName>
        <fullName evidence="9">CidA/LrgA family protein</fullName>
    </recommendedName>
</protein>
<feature type="transmembrane region" description="Helical" evidence="6">
    <location>
        <begin position="7"/>
        <end position="23"/>
    </location>
</feature>
<dbReference type="AlphaFoldDB" id="A0A165Z249"/>
<dbReference type="Proteomes" id="UP000076476">
    <property type="component" value="Unassembled WGS sequence"/>
</dbReference>
<evidence type="ECO:0000256" key="3">
    <source>
        <dbReference type="ARBA" id="ARBA00022692"/>
    </source>
</evidence>
<feature type="transmembrane region" description="Helical" evidence="6">
    <location>
        <begin position="60"/>
        <end position="82"/>
    </location>
</feature>
<keyword evidence="5 6" id="KW-0472">Membrane</keyword>
<evidence type="ECO:0000313" key="7">
    <source>
        <dbReference type="EMBL" id="KZN97738.1"/>
    </source>
</evidence>
<evidence type="ECO:0000256" key="5">
    <source>
        <dbReference type="ARBA" id="ARBA00023136"/>
    </source>
</evidence>
<keyword evidence="8" id="KW-1185">Reference proteome</keyword>
<dbReference type="InterPro" id="IPR005538">
    <property type="entry name" value="LrgA/CidA"/>
</dbReference>
<dbReference type="RefSeq" id="WP_063386606.1">
    <property type="nucleotide sequence ID" value="NZ_LWBR01000006.1"/>
</dbReference>
<keyword evidence="3 6" id="KW-0812">Transmembrane</keyword>
<evidence type="ECO:0000256" key="6">
    <source>
        <dbReference type="SAM" id="Phobius"/>
    </source>
</evidence>
<proteinExistence type="predicted"/>
<keyword evidence="2" id="KW-1003">Cell membrane</keyword>
<comment type="subcellular location">
    <subcellularLocation>
        <location evidence="1">Cell membrane</location>
        <topology evidence="1">Multi-pass membrane protein</topology>
    </subcellularLocation>
</comment>
<evidence type="ECO:0000313" key="8">
    <source>
        <dbReference type="Proteomes" id="UP000076476"/>
    </source>
</evidence>
<gene>
    <name evidence="7" type="ORF">AZI98_01955</name>
</gene>
<evidence type="ECO:0008006" key="9">
    <source>
        <dbReference type="Google" id="ProtNLM"/>
    </source>
</evidence>
<dbReference type="GO" id="GO:0005886">
    <property type="term" value="C:plasma membrane"/>
    <property type="evidence" value="ECO:0007669"/>
    <property type="project" value="UniProtKB-SubCell"/>
</dbReference>
<dbReference type="Pfam" id="PF03788">
    <property type="entry name" value="LrgA"/>
    <property type="match status" value="1"/>
</dbReference>
<name>A0A165Z249_9BACI</name>
<feature type="transmembrane region" description="Helical" evidence="6">
    <location>
        <begin position="29"/>
        <end position="48"/>
    </location>
</feature>
<evidence type="ECO:0000256" key="4">
    <source>
        <dbReference type="ARBA" id="ARBA00022989"/>
    </source>
</evidence>
<comment type="caution">
    <text evidence="7">The sequence shown here is derived from an EMBL/GenBank/DDBJ whole genome shotgun (WGS) entry which is preliminary data.</text>
</comment>
<keyword evidence="4 6" id="KW-1133">Transmembrane helix</keyword>
<dbReference type="PANTHER" id="PTHR33931">
    <property type="entry name" value="HOLIN-LIKE PROTEIN CIDA-RELATED"/>
    <property type="match status" value="1"/>
</dbReference>
<organism evidence="7 8">
    <name type="scientific">Aeribacillus pallidus</name>
    <dbReference type="NCBI Taxonomy" id="33936"/>
    <lineage>
        <taxon>Bacteria</taxon>
        <taxon>Bacillati</taxon>
        <taxon>Bacillota</taxon>
        <taxon>Bacilli</taxon>
        <taxon>Bacillales</taxon>
        <taxon>Bacillaceae</taxon>
        <taxon>Aeribacillus</taxon>
    </lineage>
</organism>
<dbReference type="STRING" id="33936.AZI98_01955"/>
<reference evidence="7 8" key="1">
    <citation type="submission" date="2016-04" db="EMBL/GenBank/DDBJ databases">
        <title>Draft genome sequence of Aeribacillus pallidus 8m3 from petroleum reservoir.</title>
        <authorList>
            <person name="Poltaraus A.B."/>
            <person name="Nazina T.N."/>
            <person name="Tourova T.P."/>
            <person name="Malakho S.M."/>
            <person name="Korshunova A.V."/>
            <person name="Sokolova D.S."/>
        </authorList>
    </citation>
    <scope>NUCLEOTIDE SEQUENCE [LARGE SCALE GENOMIC DNA]</scope>
    <source>
        <strain evidence="7 8">8m3</strain>
    </source>
</reference>
<evidence type="ECO:0000256" key="2">
    <source>
        <dbReference type="ARBA" id="ARBA00022475"/>
    </source>
</evidence>
<evidence type="ECO:0000256" key="1">
    <source>
        <dbReference type="ARBA" id="ARBA00004651"/>
    </source>
</evidence>
<dbReference type="EMBL" id="LWBR01000006">
    <property type="protein sequence ID" value="KZN97738.1"/>
    <property type="molecule type" value="Genomic_DNA"/>
</dbReference>
<feature type="transmembrane region" description="Helical" evidence="6">
    <location>
        <begin position="88"/>
        <end position="108"/>
    </location>
</feature>
<accession>A0A165Z249</accession>